<protein>
    <submittedName>
        <fullName evidence="1">Uncharacterized protein</fullName>
    </submittedName>
</protein>
<dbReference type="EMBL" id="PSQE01000001">
    <property type="protein sequence ID" value="RHN78018.1"/>
    <property type="molecule type" value="Genomic_DNA"/>
</dbReference>
<reference evidence="1" key="1">
    <citation type="journal article" date="2018" name="Nat. Plants">
        <title>Whole-genome landscape of Medicago truncatula symbiotic genes.</title>
        <authorList>
            <person name="Pecrix Y."/>
            <person name="Gamas P."/>
            <person name="Carrere S."/>
        </authorList>
    </citation>
    <scope>NUCLEOTIDE SEQUENCE</scope>
    <source>
        <tissue evidence="1">Leaves</tissue>
    </source>
</reference>
<name>A0A396JP19_MEDTR</name>
<dbReference type="Gramene" id="rna1532">
    <property type="protein sequence ID" value="RHN78018.1"/>
    <property type="gene ID" value="gene1532"/>
</dbReference>
<organism evidence="1">
    <name type="scientific">Medicago truncatula</name>
    <name type="common">Barrel medic</name>
    <name type="synonym">Medicago tribuloides</name>
    <dbReference type="NCBI Taxonomy" id="3880"/>
    <lineage>
        <taxon>Eukaryota</taxon>
        <taxon>Viridiplantae</taxon>
        <taxon>Streptophyta</taxon>
        <taxon>Embryophyta</taxon>
        <taxon>Tracheophyta</taxon>
        <taxon>Spermatophyta</taxon>
        <taxon>Magnoliopsida</taxon>
        <taxon>eudicotyledons</taxon>
        <taxon>Gunneridae</taxon>
        <taxon>Pentapetalae</taxon>
        <taxon>rosids</taxon>
        <taxon>fabids</taxon>
        <taxon>Fabales</taxon>
        <taxon>Fabaceae</taxon>
        <taxon>Papilionoideae</taxon>
        <taxon>50 kb inversion clade</taxon>
        <taxon>NPAAA clade</taxon>
        <taxon>Hologalegina</taxon>
        <taxon>IRL clade</taxon>
        <taxon>Trifolieae</taxon>
        <taxon>Medicago</taxon>
    </lineage>
</organism>
<dbReference type="AlphaFoldDB" id="A0A396JP19"/>
<comment type="caution">
    <text evidence="1">The sequence shown here is derived from an EMBL/GenBank/DDBJ whole genome shotgun (WGS) entry which is preliminary data.</text>
</comment>
<proteinExistence type="predicted"/>
<accession>A0A396JP19</accession>
<sequence>MIITSFTIKWTPMLTMGTMPSNRKRNNSGFRKRVGSSGFLLRATIINTLFNNRTNQLKCNLLLLLLLLLA</sequence>
<dbReference type="Proteomes" id="UP000265566">
    <property type="component" value="Chromosome 1"/>
</dbReference>
<gene>
    <name evidence="1" type="ORF">MtrunA17_Chr1g0160971</name>
</gene>
<evidence type="ECO:0000313" key="1">
    <source>
        <dbReference type="EMBL" id="RHN78018.1"/>
    </source>
</evidence>